<accession>A0AAX1UFU9</accession>
<evidence type="ECO:0000313" key="3">
    <source>
        <dbReference type="Proteomes" id="UP000266305"/>
    </source>
</evidence>
<feature type="region of interest" description="Disordered" evidence="1">
    <location>
        <begin position="73"/>
        <end position="92"/>
    </location>
</feature>
<evidence type="ECO:0000256" key="1">
    <source>
        <dbReference type="SAM" id="MobiDB-lite"/>
    </source>
</evidence>
<dbReference type="RefSeq" id="WP_119001302.1">
    <property type="nucleotide sequence ID" value="NZ_CM125965.1"/>
</dbReference>
<dbReference type="Proteomes" id="UP000266305">
    <property type="component" value="Unassembled WGS sequence"/>
</dbReference>
<sequence>MVTAYAQVEAEFELKLKAEQGRKAEDLRLRDRRIAETEKVMANLMRGIESGTYSEALITRLNEVVAELEEMKAQRAAAEPPPVELPEDLPAL</sequence>
<dbReference type="AlphaFoldDB" id="A0AAX1UFU9"/>
<protein>
    <submittedName>
        <fullName evidence="2">Uncharacterized protein</fullName>
    </submittedName>
</protein>
<gene>
    <name evidence="2" type="ORF">D1114_20695</name>
</gene>
<reference evidence="2 3" key="1">
    <citation type="submission" date="2018-08" db="EMBL/GenBank/DDBJ databases">
        <title>Draft genome sequence of Rhodobacter sphaeroides FY.</title>
        <authorList>
            <person name="Rayyan A."/>
            <person name="Meyer T.E."/>
            <person name="Kyndt J.A."/>
        </authorList>
    </citation>
    <scope>NUCLEOTIDE SEQUENCE [LARGE SCALE GENOMIC DNA]</scope>
    <source>
        <strain evidence="2 3">FY</strain>
    </source>
</reference>
<proteinExistence type="predicted"/>
<dbReference type="EMBL" id="QWGP01000036">
    <property type="protein sequence ID" value="RHZ91278.1"/>
    <property type="molecule type" value="Genomic_DNA"/>
</dbReference>
<organism evidence="2 3">
    <name type="scientific">Cereibacter sphaeroides</name>
    <name type="common">Rhodobacter sphaeroides</name>
    <dbReference type="NCBI Taxonomy" id="1063"/>
    <lineage>
        <taxon>Bacteria</taxon>
        <taxon>Pseudomonadati</taxon>
        <taxon>Pseudomonadota</taxon>
        <taxon>Alphaproteobacteria</taxon>
        <taxon>Rhodobacterales</taxon>
        <taxon>Paracoccaceae</taxon>
        <taxon>Cereibacter</taxon>
    </lineage>
</organism>
<comment type="caution">
    <text evidence="2">The sequence shown here is derived from an EMBL/GenBank/DDBJ whole genome shotgun (WGS) entry which is preliminary data.</text>
</comment>
<name>A0AAX1UFU9_CERSP</name>
<evidence type="ECO:0000313" key="2">
    <source>
        <dbReference type="EMBL" id="RHZ91278.1"/>
    </source>
</evidence>